<dbReference type="InterPro" id="IPR034300">
    <property type="entry name" value="PNTB-like"/>
</dbReference>
<evidence type="ECO:0000259" key="10">
    <source>
        <dbReference type="Pfam" id="PF02233"/>
    </source>
</evidence>
<dbReference type="GO" id="GO:0016020">
    <property type="term" value="C:membrane"/>
    <property type="evidence" value="ECO:0007669"/>
    <property type="project" value="UniProtKB-SubCell"/>
</dbReference>
<dbReference type="Gene3D" id="3.40.50.1220">
    <property type="entry name" value="TPP-binding domain"/>
    <property type="match status" value="1"/>
</dbReference>
<dbReference type="EC" id="7.1.1.1" evidence="2"/>
<comment type="subcellular location">
    <subcellularLocation>
        <location evidence="1">Membrane</location>
        <topology evidence="1">Multi-pass membrane protein</topology>
    </subcellularLocation>
</comment>
<keyword evidence="12" id="KW-1185">Reference proteome</keyword>
<proteinExistence type="predicted"/>
<gene>
    <name evidence="11" type="primary">pntB_2</name>
    <name evidence="11" type="ORF">STARVERO_03175</name>
</gene>
<evidence type="ECO:0000256" key="8">
    <source>
        <dbReference type="ARBA" id="ARBA00023136"/>
    </source>
</evidence>
<keyword evidence="6" id="KW-1133">Transmembrane helix</keyword>
<dbReference type="GO" id="GO:0008750">
    <property type="term" value="F:proton-translocating NAD(P)+ transhydrogenase activity"/>
    <property type="evidence" value="ECO:0007669"/>
    <property type="project" value="UniProtKB-EC"/>
</dbReference>
<evidence type="ECO:0000256" key="6">
    <source>
        <dbReference type="ARBA" id="ARBA00022989"/>
    </source>
</evidence>
<dbReference type="GO" id="GO:0016491">
    <property type="term" value="F:oxidoreductase activity"/>
    <property type="evidence" value="ECO:0007669"/>
    <property type="project" value="UniProtKB-KW"/>
</dbReference>
<evidence type="ECO:0000256" key="3">
    <source>
        <dbReference type="ARBA" id="ARBA00022692"/>
    </source>
</evidence>
<evidence type="ECO:0000256" key="5">
    <source>
        <dbReference type="ARBA" id="ARBA00022967"/>
    </source>
</evidence>
<dbReference type="EMBL" id="CACSAS010000001">
    <property type="protein sequence ID" value="CAA0104848.1"/>
    <property type="molecule type" value="Genomic_DNA"/>
</dbReference>
<dbReference type="AlphaFoldDB" id="A0A5S9PL19"/>
<sequence>MAAGYAGVENELFFRDNTMMLFADAKKMVEDIVKNL</sequence>
<evidence type="ECO:0000256" key="2">
    <source>
        <dbReference type="ARBA" id="ARBA00012943"/>
    </source>
</evidence>
<evidence type="ECO:0000256" key="4">
    <source>
        <dbReference type="ARBA" id="ARBA00022857"/>
    </source>
</evidence>
<evidence type="ECO:0000256" key="1">
    <source>
        <dbReference type="ARBA" id="ARBA00004141"/>
    </source>
</evidence>
<evidence type="ECO:0000313" key="12">
    <source>
        <dbReference type="Proteomes" id="UP000433050"/>
    </source>
</evidence>
<dbReference type="SUPFAM" id="SSF52467">
    <property type="entry name" value="DHS-like NAD/FAD-binding domain"/>
    <property type="match status" value="1"/>
</dbReference>
<evidence type="ECO:0000313" key="11">
    <source>
        <dbReference type="EMBL" id="CAA0104848.1"/>
    </source>
</evidence>
<dbReference type="Pfam" id="PF02233">
    <property type="entry name" value="PNTB"/>
    <property type="match status" value="1"/>
</dbReference>
<keyword evidence="3" id="KW-0812">Transmembrane</keyword>
<keyword evidence="8" id="KW-0472">Membrane</keyword>
<comment type="catalytic activity">
    <reaction evidence="9">
        <text>NAD(+) + NADPH + H(+)(in) = NADH + NADP(+) + H(+)(out)</text>
        <dbReference type="Rhea" id="RHEA:47992"/>
        <dbReference type="ChEBI" id="CHEBI:15378"/>
        <dbReference type="ChEBI" id="CHEBI:57540"/>
        <dbReference type="ChEBI" id="CHEBI:57783"/>
        <dbReference type="ChEBI" id="CHEBI:57945"/>
        <dbReference type="ChEBI" id="CHEBI:58349"/>
        <dbReference type="EC" id="7.1.1.1"/>
    </reaction>
</comment>
<keyword evidence="4" id="KW-0521">NADP</keyword>
<feature type="domain" description="NADP transhydrogenase beta-like" evidence="10">
    <location>
        <begin position="1"/>
        <end position="34"/>
    </location>
</feature>
<organism evidence="11 12">
    <name type="scientific">Starkeya nomas</name>
    <dbReference type="NCBI Taxonomy" id="2666134"/>
    <lineage>
        <taxon>Bacteria</taxon>
        <taxon>Pseudomonadati</taxon>
        <taxon>Pseudomonadota</taxon>
        <taxon>Alphaproteobacteria</taxon>
        <taxon>Hyphomicrobiales</taxon>
        <taxon>Xanthobacteraceae</taxon>
        <taxon>Starkeya</taxon>
    </lineage>
</organism>
<evidence type="ECO:0000256" key="9">
    <source>
        <dbReference type="ARBA" id="ARBA00048202"/>
    </source>
</evidence>
<keyword evidence="5" id="KW-1278">Translocase</keyword>
<accession>A0A5S9PL19</accession>
<reference evidence="11 12" key="1">
    <citation type="submission" date="2019-12" db="EMBL/GenBank/DDBJ databases">
        <authorList>
            <person name="Reyes-Prieto M."/>
        </authorList>
    </citation>
    <scope>NUCLEOTIDE SEQUENCE [LARGE SCALE GENOMIC DNA]</scope>
    <source>
        <strain evidence="11">HF14-78462</strain>
    </source>
</reference>
<protein>
    <recommendedName>
        <fullName evidence="2">proton-translocating NAD(P)(+) transhydrogenase</fullName>
        <ecNumber evidence="2">7.1.1.1</ecNumber>
    </recommendedName>
</protein>
<evidence type="ECO:0000256" key="7">
    <source>
        <dbReference type="ARBA" id="ARBA00023027"/>
    </source>
</evidence>
<dbReference type="Proteomes" id="UP000433050">
    <property type="component" value="Unassembled WGS sequence"/>
</dbReference>
<keyword evidence="7" id="KW-0520">NAD</keyword>
<dbReference type="InterPro" id="IPR029035">
    <property type="entry name" value="DHS-like_NAD/FAD-binding_dom"/>
</dbReference>
<keyword evidence="11" id="KW-0560">Oxidoreductase</keyword>
<name>A0A5S9PL19_9HYPH</name>